<dbReference type="Pfam" id="PF00534">
    <property type="entry name" value="Glycos_transf_1"/>
    <property type="match status" value="1"/>
</dbReference>
<evidence type="ECO:0000313" key="4">
    <source>
        <dbReference type="EMBL" id="CAB4772566.1"/>
    </source>
</evidence>
<organism evidence="5">
    <name type="scientific">freshwater metagenome</name>
    <dbReference type="NCBI Taxonomy" id="449393"/>
    <lineage>
        <taxon>unclassified sequences</taxon>
        <taxon>metagenomes</taxon>
        <taxon>ecological metagenomes</taxon>
    </lineage>
</organism>
<evidence type="ECO:0000259" key="3">
    <source>
        <dbReference type="Pfam" id="PF13439"/>
    </source>
</evidence>
<gene>
    <name evidence="4" type="ORF">UFOPK2754_03175</name>
    <name evidence="5" type="ORF">UFOPK3139_02537</name>
    <name evidence="6" type="ORF">UFOPK3967_02670</name>
</gene>
<evidence type="ECO:0000256" key="1">
    <source>
        <dbReference type="ARBA" id="ARBA00022679"/>
    </source>
</evidence>
<dbReference type="CDD" id="cd03809">
    <property type="entry name" value="GT4_MtfB-like"/>
    <property type="match status" value="1"/>
</dbReference>
<evidence type="ECO:0000313" key="5">
    <source>
        <dbReference type="EMBL" id="CAB4835601.1"/>
    </source>
</evidence>
<protein>
    <submittedName>
        <fullName evidence="5">Unannotated protein</fullName>
    </submittedName>
</protein>
<dbReference type="InterPro" id="IPR028098">
    <property type="entry name" value="Glyco_trans_4-like_N"/>
</dbReference>
<dbReference type="Pfam" id="PF13439">
    <property type="entry name" value="Glyco_transf_4"/>
    <property type="match status" value="1"/>
</dbReference>
<dbReference type="GO" id="GO:0016757">
    <property type="term" value="F:glycosyltransferase activity"/>
    <property type="evidence" value="ECO:0007669"/>
    <property type="project" value="InterPro"/>
</dbReference>
<reference evidence="5" key="1">
    <citation type="submission" date="2020-05" db="EMBL/GenBank/DDBJ databases">
        <authorList>
            <person name="Chiriac C."/>
            <person name="Salcher M."/>
            <person name="Ghai R."/>
            <person name="Kavagutti S V."/>
        </authorList>
    </citation>
    <scope>NUCLEOTIDE SEQUENCE</scope>
</reference>
<dbReference type="InterPro" id="IPR001296">
    <property type="entry name" value="Glyco_trans_1"/>
</dbReference>
<dbReference type="EMBL" id="CAFABA010000134">
    <property type="protein sequence ID" value="CAB4835601.1"/>
    <property type="molecule type" value="Genomic_DNA"/>
</dbReference>
<feature type="domain" description="Glycosyltransferase subfamily 4-like N-terminal" evidence="3">
    <location>
        <begin position="59"/>
        <end position="196"/>
    </location>
</feature>
<accession>A0A6J7ARH5</accession>
<sequence>MEGELPDSTIVTIRVAYTLEQCWHRVPGGTATSAIGVARAIAAQEHGAVEHGAVEHGAVELIGVSARHRDAAPDELRAPIPMRSMRLPRRALYESWHVLRFPHVERATGPVEVIHATGMVIPPRTVPLVVTVHDLAFVHFPQHATRNGLRFFRQSLELTLRYADLVLCPSEATRRECVDAGMEAERVRVVPWGVDPAPVLDEPRSAAVLARHGLTSARYVLFVGTIEPRKNLAALASAFQRLESLDLTLAIVGPSGWNEDLSALVAPIRERVRVLGHVSRHELDVLYARSEAFCYPSLLEGFGMPVLEAMAAGAAVITSSGTATEEVAGAAAVLVDPHDPVALAEAIERVVSDGDFAAGLRQASLERAASFTWERSAQLTIDAYRSCTS</sequence>
<dbReference type="SUPFAM" id="SSF53756">
    <property type="entry name" value="UDP-Glycosyltransferase/glycogen phosphorylase"/>
    <property type="match status" value="1"/>
</dbReference>
<dbReference type="Gene3D" id="3.40.50.2000">
    <property type="entry name" value="Glycogen Phosphorylase B"/>
    <property type="match status" value="2"/>
</dbReference>
<feature type="domain" description="Glycosyl transferase family 1" evidence="2">
    <location>
        <begin position="217"/>
        <end position="363"/>
    </location>
</feature>
<dbReference type="EMBL" id="CAFBOS010000222">
    <property type="protein sequence ID" value="CAB5019498.1"/>
    <property type="molecule type" value="Genomic_DNA"/>
</dbReference>
<dbReference type="EMBL" id="CAEZYR010000195">
    <property type="protein sequence ID" value="CAB4772566.1"/>
    <property type="molecule type" value="Genomic_DNA"/>
</dbReference>
<dbReference type="AlphaFoldDB" id="A0A6J7ARH5"/>
<dbReference type="PANTHER" id="PTHR46401">
    <property type="entry name" value="GLYCOSYLTRANSFERASE WBBK-RELATED"/>
    <property type="match status" value="1"/>
</dbReference>
<keyword evidence="1" id="KW-0808">Transferase</keyword>
<dbReference type="PANTHER" id="PTHR46401:SF2">
    <property type="entry name" value="GLYCOSYLTRANSFERASE WBBK-RELATED"/>
    <property type="match status" value="1"/>
</dbReference>
<dbReference type="GO" id="GO:0009103">
    <property type="term" value="P:lipopolysaccharide biosynthetic process"/>
    <property type="evidence" value="ECO:0007669"/>
    <property type="project" value="TreeGrafter"/>
</dbReference>
<proteinExistence type="predicted"/>
<name>A0A6J7ARH5_9ZZZZ</name>
<evidence type="ECO:0000313" key="6">
    <source>
        <dbReference type="EMBL" id="CAB5019498.1"/>
    </source>
</evidence>
<evidence type="ECO:0000259" key="2">
    <source>
        <dbReference type="Pfam" id="PF00534"/>
    </source>
</evidence>